<reference evidence="5 6" key="1">
    <citation type="submission" date="2020-11" db="EMBL/GenBank/DDBJ databases">
        <title>Carbohydrate-dependent, anaerobic sulfur respiration: A novel catabolism in halophilic archaea.</title>
        <authorList>
            <person name="Sorokin D.Y."/>
            <person name="Messina E."/>
            <person name="Smedile F."/>
            <person name="La Cono V."/>
            <person name="Hallsworth J.E."/>
            <person name="Yakimov M.M."/>
        </authorList>
    </citation>
    <scope>NUCLEOTIDE SEQUENCE [LARGE SCALE GENOMIC DNA]</scope>
    <source>
        <strain evidence="5 6">HSR12-2</strain>
    </source>
</reference>
<evidence type="ECO:0000313" key="5">
    <source>
        <dbReference type="EMBL" id="QSG07486.1"/>
    </source>
</evidence>
<accession>A0A897NAR1</accession>
<dbReference type="PANTHER" id="PTHR34236:SF1">
    <property type="entry name" value="DIMETHYL SULFOXIDE REDUCTASE TRANSCRIPTIONAL ACTIVATOR"/>
    <property type="match status" value="1"/>
</dbReference>
<evidence type="ECO:0000256" key="2">
    <source>
        <dbReference type="ARBA" id="ARBA00023163"/>
    </source>
</evidence>
<dbReference type="Pfam" id="PF04967">
    <property type="entry name" value="HTH_10"/>
    <property type="match status" value="1"/>
</dbReference>
<dbReference type="AlphaFoldDB" id="A0A897NAR1"/>
<protein>
    <submittedName>
        <fullName evidence="5">Transcriptional regulator, contains HTH domain</fullName>
    </submittedName>
</protein>
<evidence type="ECO:0000259" key="4">
    <source>
        <dbReference type="Pfam" id="PF24281"/>
    </source>
</evidence>
<feature type="domain" description="HVO-2928 N-terminal" evidence="4">
    <location>
        <begin position="3"/>
        <end position="168"/>
    </location>
</feature>
<dbReference type="KEGG" id="hds:HSR122_0064"/>
<keyword evidence="1" id="KW-0805">Transcription regulation</keyword>
<dbReference type="GeneID" id="68850751"/>
<dbReference type="InterPro" id="IPR056529">
    <property type="entry name" value="HVO_2928_N"/>
</dbReference>
<name>A0A897NAR1_9EURY</name>
<sequence>MRELAFALAYEPGCNRVADALAEHSDARIRSLSLHATDDRLWRVDHATGSSEALDAISAAFLDTEYYADCLATEDCEATQTTEVLEHTDSALVLYSRWERSPTCISVPHIARTHLGDGLLFETRHEARHYTWRIIHSGSGDVTAFFEDLDAAVGDCAQLEMLRTAEAPDAAGEPSGTSGLAPEQEAALRAAVEHGYYESPRAVDVGELADHLDVPRSTLTYRLRRAEQYLAKRYVGGSQFPGSRPDGRLEYSN</sequence>
<gene>
    <name evidence="5" type="ORF">HSR122_0064</name>
</gene>
<dbReference type="RefSeq" id="WP_229112228.1">
    <property type="nucleotide sequence ID" value="NZ_CP064788.1"/>
</dbReference>
<organism evidence="5 6">
    <name type="scientific">Halapricum desulfuricans</name>
    <dbReference type="NCBI Taxonomy" id="2841257"/>
    <lineage>
        <taxon>Archaea</taxon>
        <taxon>Methanobacteriati</taxon>
        <taxon>Methanobacteriota</taxon>
        <taxon>Stenosarchaea group</taxon>
        <taxon>Halobacteria</taxon>
        <taxon>Halobacteriales</taxon>
        <taxon>Haloarculaceae</taxon>
        <taxon>Halapricum</taxon>
    </lineage>
</organism>
<keyword evidence="2" id="KW-0804">Transcription</keyword>
<dbReference type="PANTHER" id="PTHR34236">
    <property type="entry name" value="DIMETHYL SULFOXIDE REDUCTASE TRANSCRIPTIONAL ACTIVATOR"/>
    <property type="match status" value="1"/>
</dbReference>
<evidence type="ECO:0000313" key="6">
    <source>
        <dbReference type="Proteomes" id="UP000662973"/>
    </source>
</evidence>
<evidence type="ECO:0000256" key="1">
    <source>
        <dbReference type="ARBA" id="ARBA00023015"/>
    </source>
</evidence>
<dbReference type="Pfam" id="PF24281">
    <property type="entry name" value="HVO_2928_N"/>
    <property type="match status" value="1"/>
</dbReference>
<feature type="domain" description="HTH bat-type" evidence="3">
    <location>
        <begin position="180"/>
        <end position="231"/>
    </location>
</feature>
<evidence type="ECO:0000259" key="3">
    <source>
        <dbReference type="Pfam" id="PF04967"/>
    </source>
</evidence>
<dbReference type="InterPro" id="IPR007050">
    <property type="entry name" value="HTH_bacterioopsin"/>
</dbReference>
<keyword evidence="6" id="KW-1185">Reference proteome</keyword>
<dbReference type="EMBL" id="CP064788">
    <property type="protein sequence ID" value="QSG07486.1"/>
    <property type="molecule type" value="Genomic_DNA"/>
</dbReference>
<proteinExistence type="predicted"/>
<dbReference type="Proteomes" id="UP000662973">
    <property type="component" value="Chromosome"/>
</dbReference>